<feature type="compositionally biased region" description="Basic residues" evidence="3">
    <location>
        <begin position="18"/>
        <end position="33"/>
    </location>
</feature>
<feature type="domain" description="RRM" evidence="4">
    <location>
        <begin position="95"/>
        <end position="175"/>
    </location>
</feature>
<gene>
    <name evidence="5" type="ORF">DAPK24_040810</name>
    <name evidence="6" type="ORF">DAPK24_041010</name>
</gene>
<evidence type="ECO:0000256" key="2">
    <source>
        <dbReference type="PROSITE-ProRule" id="PRU00176"/>
    </source>
</evidence>
<dbReference type="Proteomes" id="UP001378960">
    <property type="component" value="Unassembled WGS sequence"/>
</dbReference>
<dbReference type="PANTHER" id="PTHR19965">
    <property type="entry name" value="RNA AND EXPORT FACTOR BINDING PROTEIN"/>
    <property type="match status" value="1"/>
</dbReference>
<comment type="caution">
    <text evidence="5">The sequence shown here is derived from an EMBL/GenBank/DDBJ whole genome shotgun (WGS) entry which is preliminary data.</text>
</comment>
<organism evidence="5 7">
    <name type="scientific">Pichia kluyveri</name>
    <name type="common">Yeast</name>
    <dbReference type="NCBI Taxonomy" id="36015"/>
    <lineage>
        <taxon>Eukaryota</taxon>
        <taxon>Fungi</taxon>
        <taxon>Dikarya</taxon>
        <taxon>Ascomycota</taxon>
        <taxon>Saccharomycotina</taxon>
        <taxon>Pichiomycetes</taxon>
        <taxon>Pichiales</taxon>
        <taxon>Pichiaceae</taxon>
        <taxon>Pichia</taxon>
    </lineage>
</organism>
<evidence type="ECO:0000256" key="3">
    <source>
        <dbReference type="SAM" id="MobiDB-lite"/>
    </source>
</evidence>
<feature type="region of interest" description="Disordered" evidence="3">
    <location>
        <begin position="1"/>
        <end position="71"/>
    </location>
</feature>
<reference evidence="5 7" key="1">
    <citation type="journal article" date="2023" name="Elife">
        <title>Identification of key yeast species and microbe-microbe interactions impacting larval growth of Drosophila in the wild.</title>
        <authorList>
            <person name="Mure A."/>
            <person name="Sugiura Y."/>
            <person name="Maeda R."/>
            <person name="Honda K."/>
            <person name="Sakurai N."/>
            <person name="Takahashi Y."/>
            <person name="Watada M."/>
            <person name="Katoh T."/>
            <person name="Gotoh A."/>
            <person name="Gotoh Y."/>
            <person name="Taniguchi I."/>
            <person name="Nakamura K."/>
            <person name="Hayashi T."/>
            <person name="Katayama T."/>
            <person name="Uemura T."/>
            <person name="Hattori Y."/>
        </authorList>
    </citation>
    <scope>NUCLEOTIDE SEQUENCE [LARGE SCALE GENOMIC DNA]</scope>
    <source>
        <strain evidence="5 7">PK-24</strain>
    </source>
</reference>
<evidence type="ECO:0000313" key="6">
    <source>
        <dbReference type="EMBL" id="GMM47503.1"/>
    </source>
</evidence>
<dbReference type="SUPFAM" id="SSF54928">
    <property type="entry name" value="RNA-binding domain, RBD"/>
    <property type="match status" value="1"/>
</dbReference>
<name>A0AAV5R8C6_PICKL</name>
<evidence type="ECO:0000313" key="7">
    <source>
        <dbReference type="Proteomes" id="UP001378960"/>
    </source>
</evidence>
<dbReference type="PANTHER" id="PTHR19965:SF35">
    <property type="entry name" value="RNA ANNEALING PROTEIN YRA1"/>
    <property type="match status" value="1"/>
</dbReference>
<dbReference type="SMART" id="SM00360">
    <property type="entry name" value="RRM"/>
    <property type="match status" value="1"/>
</dbReference>
<reference evidence="5" key="2">
    <citation type="submission" date="2023-06" db="EMBL/GenBank/DDBJ databases">
        <authorList>
            <person name="Mure A."/>
            <person name="Hattori Y."/>
        </authorList>
    </citation>
    <scope>NUCLEOTIDE SEQUENCE</scope>
    <source>
        <strain evidence="5">PK-24</strain>
    </source>
</reference>
<dbReference type="InterPro" id="IPR035979">
    <property type="entry name" value="RBD_domain_sf"/>
</dbReference>
<dbReference type="Gene3D" id="3.30.70.330">
    <property type="match status" value="1"/>
</dbReference>
<dbReference type="InterPro" id="IPR051229">
    <property type="entry name" value="ALYREF_mRNA_export"/>
</dbReference>
<dbReference type="EMBL" id="BTGB01000009">
    <property type="protein sequence ID" value="GMM47503.1"/>
    <property type="molecule type" value="Genomic_DNA"/>
</dbReference>
<feature type="compositionally biased region" description="Basic residues" evidence="3">
    <location>
        <begin position="223"/>
        <end position="234"/>
    </location>
</feature>
<evidence type="ECO:0000313" key="5">
    <source>
        <dbReference type="EMBL" id="GMM47483.1"/>
    </source>
</evidence>
<keyword evidence="7" id="KW-1185">Reference proteome</keyword>
<dbReference type="InterPro" id="IPR012677">
    <property type="entry name" value="Nucleotide-bd_a/b_plait_sf"/>
</dbReference>
<accession>A0AAV5R8C6</accession>
<evidence type="ECO:0000256" key="1">
    <source>
        <dbReference type="ARBA" id="ARBA00022884"/>
    </source>
</evidence>
<dbReference type="EMBL" id="BTGB01000008">
    <property type="protein sequence ID" value="GMM47483.1"/>
    <property type="molecule type" value="Genomic_DNA"/>
</dbReference>
<dbReference type="GO" id="GO:0003729">
    <property type="term" value="F:mRNA binding"/>
    <property type="evidence" value="ECO:0007669"/>
    <property type="project" value="TreeGrafter"/>
</dbReference>
<dbReference type="AlphaFoldDB" id="A0AAV5R8C6"/>
<dbReference type="GO" id="GO:0005634">
    <property type="term" value="C:nucleus"/>
    <property type="evidence" value="ECO:0007669"/>
    <property type="project" value="TreeGrafter"/>
</dbReference>
<sequence length="251" mass="27316">MSALDQSLDAIISQNNKSSRKNTPARRTIKGSKRPQISSKSARGGRVALNNGRSIRPTGPASFRGRPITNQRRAIPTSNIPAKINPQAASLKNASKVVVSGLPKDIKQDSIREFFQQAVGPVEKITIAFNENGKSTGVATVIFKQSSAAQKAVQKFNNAAIDGGRSKLKLELVVDTTNVPLAARIQPNIIPTVRTNALKGRLTRPVRNNRPVKPTRAAIKTRPANKKPQPKKKKTIAELDQEMTDYFANNN</sequence>
<keyword evidence="1 2" id="KW-0694">RNA-binding</keyword>
<proteinExistence type="predicted"/>
<dbReference type="InterPro" id="IPR000504">
    <property type="entry name" value="RRM_dom"/>
</dbReference>
<protein>
    <submittedName>
        <fullName evidence="6">RNA-binding protein</fullName>
    </submittedName>
</protein>
<evidence type="ECO:0000259" key="4">
    <source>
        <dbReference type="PROSITE" id="PS50102"/>
    </source>
</evidence>
<dbReference type="Pfam" id="PF00076">
    <property type="entry name" value="RRM_1"/>
    <property type="match status" value="1"/>
</dbReference>
<feature type="region of interest" description="Disordered" evidence="3">
    <location>
        <begin position="205"/>
        <end position="234"/>
    </location>
</feature>
<dbReference type="PROSITE" id="PS50102">
    <property type="entry name" value="RRM"/>
    <property type="match status" value="1"/>
</dbReference>